<proteinExistence type="predicted"/>
<dbReference type="InterPro" id="IPR003609">
    <property type="entry name" value="Pan_app"/>
</dbReference>
<dbReference type="PROSITE" id="PS50948">
    <property type="entry name" value="PAN"/>
    <property type="match status" value="1"/>
</dbReference>
<dbReference type="EnsemblMetazoa" id="CLYHEMT001712.3">
    <property type="protein sequence ID" value="CLYHEMP001712.3"/>
    <property type="gene ID" value="CLYHEMG001712"/>
</dbReference>
<dbReference type="AlphaFoldDB" id="A0A7M5UUS8"/>
<dbReference type="CDD" id="cd00054">
    <property type="entry name" value="EGF_CA"/>
    <property type="match status" value="1"/>
</dbReference>
<dbReference type="Proteomes" id="UP000594262">
    <property type="component" value="Unplaced"/>
</dbReference>
<reference evidence="5" key="1">
    <citation type="submission" date="2021-01" db="UniProtKB">
        <authorList>
            <consortium name="EnsemblMetazoa"/>
        </authorList>
    </citation>
    <scope>IDENTIFICATION</scope>
</reference>
<name>A0A7M5UUS8_9CNID</name>
<dbReference type="PROSITE" id="PS00022">
    <property type="entry name" value="EGF_1"/>
    <property type="match status" value="1"/>
</dbReference>
<evidence type="ECO:0000256" key="1">
    <source>
        <dbReference type="PROSITE-ProRule" id="PRU00076"/>
    </source>
</evidence>
<evidence type="ECO:0000259" key="4">
    <source>
        <dbReference type="PROSITE" id="PS50948"/>
    </source>
</evidence>
<dbReference type="GeneID" id="136801607"/>
<dbReference type="Gene3D" id="2.10.25.10">
    <property type="entry name" value="Laminin"/>
    <property type="match status" value="1"/>
</dbReference>
<protein>
    <recommendedName>
        <fullName evidence="7">EGF-like domain-containing protein</fullName>
    </recommendedName>
</protein>
<evidence type="ECO:0008006" key="7">
    <source>
        <dbReference type="Google" id="ProtNLM"/>
    </source>
</evidence>
<dbReference type="OrthoDB" id="5964615at2759"/>
<feature type="chain" id="PRO_5029797861" description="EGF-like domain-containing protein" evidence="2">
    <location>
        <begin position="20"/>
        <end position="348"/>
    </location>
</feature>
<keyword evidence="6" id="KW-1185">Reference proteome</keyword>
<evidence type="ECO:0000256" key="2">
    <source>
        <dbReference type="SAM" id="SignalP"/>
    </source>
</evidence>
<dbReference type="SUPFAM" id="SSF57196">
    <property type="entry name" value="EGF/Laminin"/>
    <property type="match status" value="1"/>
</dbReference>
<feature type="domain" description="EGF-like" evidence="3">
    <location>
        <begin position="119"/>
        <end position="158"/>
    </location>
</feature>
<dbReference type="RefSeq" id="XP_066914349.1">
    <property type="nucleotide sequence ID" value="XM_067058248.1"/>
</dbReference>
<keyword evidence="1" id="KW-1015">Disulfide bond</keyword>
<evidence type="ECO:0000313" key="6">
    <source>
        <dbReference type="Proteomes" id="UP000594262"/>
    </source>
</evidence>
<evidence type="ECO:0000313" key="5">
    <source>
        <dbReference type="EnsemblMetazoa" id="CLYHEMP001712.3"/>
    </source>
</evidence>
<comment type="caution">
    <text evidence="1">Lacks conserved residue(s) required for the propagation of feature annotation.</text>
</comment>
<dbReference type="Pfam" id="PF00024">
    <property type="entry name" value="PAN_1"/>
    <property type="match status" value="1"/>
</dbReference>
<keyword evidence="2" id="KW-0732">Signal</keyword>
<feature type="signal peptide" evidence="2">
    <location>
        <begin position="1"/>
        <end position="19"/>
    </location>
</feature>
<organism evidence="5 6">
    <name type="scientific">Clytia hemisphaerica</name>
    <dbReference type="NCBI Taxonomy" id="252671"/>
    <lineage>
        <taxon>Eukaryota</taxon>
        <taxon>Metazoa</taxon>
        <taxon>Cnidaria</taxon>
        <taxon>Hydrozoa</taxon>
        <taxon>Hydroidolina</taxon>
        <taxon>Leptothecata</taxon>
        <taxon>Obeliida</taxon>
        <taxon>Clytiidae</taxon>
        <taxon>Clytia</taxon>
    </lineage>
</organism>
<feature type="domain" description="Apple" evidence="4">
    <location>
        <begin position="37"/>
        <end position="123"/>
    </location>
</feature>
<dbReference type="PROSITE" id="PS50026">
    <property type="entry name" value="EGF_3"/>
    <property type="match status" value="1"/>
</dbReference>
<evidence type="ECO:0000259" key="3">
    <source>
        <dbReference type="PROSITE" id="PS50026"/>
    </source>
</evidence>
<feature type="disulfide bond" evidence="1">
    <location>
        <begin position="148"/>
        <end position="157"/>
    </location>
</feature>
<accession>A0A7M5UUS8</accession>
<sequence length="348" mass="39255">MYIRIILIFLSLQQFTVYGAIKTSVSNTTVGSTQYIVKKTMFKKYPNLMPASTANNYQSINQEITNATTKKCGTFCYQENDCWSFLFFRSKTPPTCTLLDGPIDRTHMDQNTTVDYYEVWNQCSSNDSICNLGVCLPNYVTDSYTCHCPSTYTGQHCQTLISQSDATTTSQPNAQTTEQLGTEYTCSNNPVVIDTYASGTTSWKLEVTFTFERLVKPVTFFEMKSYHNGILNEFFALQLRTLHKKLRIEDLNDNKVFDFELATESYLIPSINTFYKIVLHFEPSLTAPSSLHYQLKDGTETSLSEGSFPMSVGGDLGELRLYNGNSLDEDHVDKGFGGKIWTNGIQAA</sequence>
<keyword evidence="1" id="KW-0245">EGF-like domain</keyword>
<dbReference type="InterPro" id="IPR000742">
    <property type="entry name" value="EGF"/>
</dbReference>